<comment type="caution">
    <text evidence="2">The sequence shown here is derived from an EMBL/GenBank/DDBJ whole genome shotgun (WGS) entry which is preliminary data.</text>
</comment>
<gene>
    <name evidence="2" type="ORF">ACETIH_10485</name>
</gene>
<proteinExistence type="predicted"/>
<evidence type="ECO:0000313" key="2">
    <source>
        <dbReference type="EMBL" id="MFC1457139.1"/>
    </source>
</evidence>
<feature type="signal peptide" evidence="1">
    <location>
        <begin position="1"/>
        <end position="27"/>
    </location>
</feature>
<reference evidence="2 3" key="1">
    <citation type="submission" date="2024-09" db="EMBL/GenBank/DDBJ databases">
        <title>Nodulacao em especies de Leguminosae Basais da Amazonia e Caracterizacao dos Rizobios e Bacterias Associadas aos Nodulos.</title>
        <authorList>
            <person name="Jambeiro I.C.A."/>
            <person name="Lopes I.S."/>
            <person name="Aguiar E.R.G.R."/>
            <person name="Santos A.F.J."/>
            <person name="Dos Santos J.M.F."/>
            <person name="Gross E."/>
        </authorList>
    </citation>
    <scope>NUCLEOTIDE SEQUENCE [LARGE SCALE GENOMIC DNA]</scope>
    <source>
        <strain evidence="2 3">BRUESC1165</strain>
    </source>
</reference>
<feature type="chain" id="PRO_5045651967" description="Secreted protein" evidence="1">
    <location>
        <begin position="28"/>
        <end position="133"/>
    </location>
</feature>
<dbReference type="Proteomes" id="UP001593940">
    <property type="component" value="Unassembled WGS sequence"/>
</dbReference>
<evidence type="ECO:0000256" key="1">
    <source>
        <dbReference type="SAM" id="SignalP"/>
    </source>
</evidence>
<dbReference type="RefSeq" id="WP_377029651.1">
    <property type="nucleotide sequence ID" value="NZ_JBHOMY010000026.1"/>
</dbReference>
<sequence>MRLMGTIIVALLAITMAIFPISGPQAAAQAAHRHAAAAADVHEHAASEGDHEHADATASCDASAWNVAADTHPETQDCVGLICCSMGACHAFQASVAPSLYSPAVSEASTVLTRDEQVEEITVGGLDRPPRTI</sequence>
<keyword evidence="1" id="KW-0732">Signal</keyword>
<organism evidence="2 3">
    <name type="scientific">Microvirga arabica</name>
    <dbReference type="NCBI Taxonomy" id="1128671"/>
    <lineage>
        <taxon>Bacteria</taxon>
        <taxon>Pseudomonadati</taxon>
        <taxon>Pseudomonadota</taxon>
        <taxon>Alphaproteobacteria</taxon>
        <taxon>Hyphomicrobiales</taxon>
        <taxon>Methylobacteriaceae</taxon>
        <taxon>Microvirga</taxon>
    </lineage>
</organism>
<dbReference type="EMBL" id="JBHOMY010000026">
    <property type="protein sequence ID" value="MFC1457139.1"/>
    <property type="molecule type" value="Genomic_DNA"/>
</dbReference>
<keyword evidence="3" id="KW-1185">Reference proteome</keyword>
<evidence type="ECO:0000313" key="3">
    <source>
        <dbReference type="Proteomes" id="UP001593940"/>
    </source>
</evidence>
<name>A0ABV6Y787_9HYPH</name>
<accession>A0ABV6Y787</accession>
<protein>
    <recommendedName>
        <fullName evidence="4">Secreted protein</fullName>
    </recommendedName>
</protein>
<evidence type="ECO:0008006" key="4">
    <source>
        <dbReference type="Google" id="ProtNLM"/>
    </source>
</evidence>